<evidence type="ECO:0000256" key="1">
    <source>
        <dbReference type="SAM" id="MobiDB-lite"/>
    </source>
</evidence>
<dbReference type="InterPro" id="IPR006569">
    <property type="entry name" value="CID_dom"/>
</dbReference>
<dbReference type="Gene3D" id="1.25.40.90">
    <property type="match status" value="1"/>
</dbReference>
<dbReference type="PROSITE" id="PS51391">
    <property type="entry name" value="CID"/>
    <property type="match status" value="1"/>
</dbReference>
<protein>
    <recommendedName>
        <fullName evidence="2">CID domain-containing protein</fullName>
    </recommendedName>
</protein>
<evidence type="ECO:0000259" key="2">
    <source>
        <dbReference type="PROSITE" id="PS51391"/>
    </source>
</evidence>
<feature type="compositionally biased region" description="Polar residues" evidence="1">
    <location>
        <begin position="751"/>
        <end position="763"/>
    </location>
</feature>
<name>A0AAV2TZZ6_CALDB</name>
<feature type="compositionally biased region" description="Polar residues" evidence="1">
    <location>
        <begin position="1017"/>
        <end position="1030"/>
    </location>
</feature>
<feature type="region of interest" description="Disordered" evidence="1">
    <location>
        <begin position="277"/>
        <end position="320"/>
    </location>
</feature>
<dbReference type="InterPro" id="IPR008942">
    <property type="entry name" value="ENTH_VHS"/>
</dbReference>
<feature type="region of interest" description="Disordered" evidence="1">
    <location>
        <begin position="1017"/>
        <end position="1038"/>
    </location>
</feature>
<organism evidence="3 4">
    <name type="scientific">Calicophoron daubneyi</name>
    <name type="common">Rumen fluke</name>
    <name type="synonym">Paramphistomum daubneyi</name>
    <dbReference type="NCBI Taxonomy" id="300641"/>
    <lineage>
        <taxon>Eukaryota</taxon>
        <taxon>Metazoa</taxon>
        <taxon>Spiralia</taxon>
        <taxon>Lophotrochozoa</taxon>
        <taxon>Platyhelminthes</taxon>
        <taxon>Trematoda</taxon>
        <taxon>Digenea</taxon>
        <taxon>Plagiorchiida</taxon>
        <taxon>Pronocephalata</taxon>
        <taxon>Paramphistomoidea</taxon>
        <taxon>Paramphistomidae</taxon>
        <taxon>Calicophoron</taxon>
    </lineage>
</organism>
<evidence type="ECO:0000313" key="4">
    <source>
        <dbReference type="Proteomes" id="UP001497525"/>
    </source>
</evidence>
<proteinExistence type="predicted"/>
<feature type="compositionally biased region" description="Polar residues" evidence="1">
    <location>
        <begin position="288"/>
        <end position="299"/>
    </location>
</feature>
<feature type="compositionally biased region" description="Polar residues" evidence="1">
    <location>
        <begin position="831"/>
        <end position="844"/>
    </location>
</feature>
<comment type="caution">
    <text evidence="3">The sequence shown here is derived from an EMBL/GenBank/DDBJ whole genome shotgun (WGS) entry which is preliminary data.</text>
</comment>
<feature type="compositionally biased region" description="Acidic residues" evidence="1">
    <location>
        <begin position="334"/>
        <end position="345"/>
    </location>
</feature>
<feature type="compositionally biased region" description="Acidic residues" evidence="1">
    <location>
        <begin position="520"/>
        <end position="535"/>
    </location>
</feature>
<feature type="compositionally biased region" description="Polar residues" evidence="1">
    <location>
        <begin position="445"/>
        <end position="462"/>
    </location>
</feature>
<accession>A0AAV2TZZ6</accession>
<feature type="compositionally biased region" description="Basic and acidic residues" evidence="1">
    <location>
        <begin position="536"/>
        <end position="559"/>
    </location>
</feature>
<dbReference type="SMART" id="SM00582">
    <property type="entry name" value="RPR"/>
    <property type="match status" value="1"/>
</dbReference>
<feature type="compositionally biased region" description="Polar residues" evidence="1">
    <location>
        <begin position="887"/>
        <end position="900"/>
    </location>
</feature>
<feature type="region of interest" description="Disordered" evidence="1">
    <location>
        <begin position="334"/>
        <end position="378"/>
    </location>
</feature>
<feature type="region of interest" description="Disordered" evidence="1">
    <location>
        <begin position="877"/>
        <end position="984"/>
    </location>
</feature>
<feature type="compositionally biased region" description="Low complexity" evidence="1">
    <location>
        <begin position="780"/>
        <end position="803"/>
    </location>
</feature>
<feature type="domain" description="CID" evidence="2">
    <location>
        <begin position="3"/>
        <end position="134"/>
    </location>
</feature>
<dbReference type="Proteomes" id="UP001497525">
    <property type="component" value="Unassembled WGS sequence"/>
</dbReference>
<dbReference type="SUPFAM" id="SSF48464">
    <property type="entry name" value="ENTH/VHS domain"/>
    <property type="match status" value="1"/>
</dbReference>
<feature type="region of interest" description="Disordered" evidence="1">
    <location>
        <begin position="675"/>
        <end position="710"/>
    </location>
</feature>
<feature type="region of interest" description="Disordered" evidence="1">
    <location>
        <begin position="751"/>
        <end position="813"/>
    </location>
</feature>
<feature type="region of interest" description="Disordered" evidence="1">
    <location>
        <begin position="445"/>
        <end position="500"/>
    </location>
</feature>
<feature type="region of interest" description="Disordered" evidence="1">
    <location>
        <begin position="827"/>
        <end position="856"/>
    </location>
</feature>
<feature type="region of interest" description="Disordered" evidence="1">
    <location>
        <begin position="518"/>
        <end position="569"/>
    </location>
</feature>
<evidence type="ECO:0000313" key="3">
    <source>
        <dbReference type="EMBL" id="CAL5141024.1"/>
    </source>
</evidence>
<feature type="compositionally biased region" description="Basic and acidic residues" evidence="1">
    <location>
        <begin position="958"/>
        <end position="973"/>
    </location>
</feature>
<dbReference type="EMBL" id="CAXLJL010000822">
    <property type="protein sequence ID" value="CAL5141024.1"/>
    <property type="molecule type" value="Genomic_DNA"/>
</dbReference>
<sequence>MDQFSFIKEQVRQKLFSANLCSKHVKDAASFILTLAEHAENIAKLWLETFKSADNPAFQLALLYVANEIISKCSKYGVSEFREIFKPFMVQAVQHLRPGHLIPKLKKLYGYWSRYQLFDPKFTQKLLADLDAAESGKKMGDDSNANIEEMLKGFNPETFIECLRKLKQLDEDLAQQSKPDVSAFYLDVPIEKTVGSVKSKNESRALSMQVNLCCKNLEGAIKKYTDRLEQLKSVDDLLNVAQLYYESQQKEVDIVVNAYKTYGLRVSKTLASATELVKPQSDRAGPSCGSQIITPVSQDESPKLTPGTDTRRSQELSSGDEAEALENFADDLAYADDDDNSDMDEPGPSNDKVDYHPSPILPLKDAGLMENSDSLTPPQSRIAHACGAELAPKPSPNVIPPKKSPLITDLIPPSFDDHSLDLIRDEAGDVDYRLLLDPARRAMCNSQRNDSSGADEPSQSHPSRSRVPWFEQDSAHRSLDQAAKVSGSPAPTKELSTTSTPVATALATSVQLSTSVCHDEDGDSMEMSDDDEPDLDDGRSPVRSKQVEEVSGEREEKTMDALGFDAGPLDPSALDTGDHDWRLLMHTNTHCTPVHAVSAAATVPQPVRAPVISPPSNSWRPSISQFPVYIPGPIPQPPRPFPSMVIPPPPPPPTFASLPTSPLKPPVLPPVPPAPLSGTLGFAHPDGSHHPPLSPPPPVSSTSSFVHQLPPKTRLPDGILPTFPKPPVELSLPFPPLTPVAVTTGADSLLSTMSPTADTTRASPKTPAPLDSTTTEQKPSVVQPTSTSAASTTVSSSQSFSSPGQNAPTVPSLNPNLLEQLRKIVEKAKPSSKSVSETSATHSPQPEPQRPLQQSEDPFAVISRLTGLSNLMKGLATKTEKSDVSPIATTPAPSVTNLTQVPPDFRSDRPAPVADFDMRIMNNLPSSGHLTTDNDHAASAPGPAKRQRLSDNPQGLEEEVKSKPTLAVEEKKSHPTPISSALDVDSRLQNCQSESDQNNLSPSHEELDKVEVLETLTQGSETSSQGGETPTQDERDTENTDLKLPLNSLFSPSVSLANFLIPASIPAPPATAVLPPPPPPPPPSNNAVNGISLVQPQRFIVPTVASSVPSSSLERARNNITTLTNTQQNLRMSSGLQDSPQMSMDWIPPPLLCGSNTAVPLAIPIPGPMVSFPSALSTSQPPPPGFTNTLPGVLSNSSHQALYFLPSHQQSQTHLGNILGVPSNANSWPYRVPVPTGPTPPHATNSFWNMIRVSHPPPINFVDLLASSAVSSNSSNIGLNDRQRPP</sequence>
<dbReference type="Pfam" id="PF04818">
    <property type="entry name" value="CID"/>
    <property type="match status" value="1"/>
</dbReference>
<gene>
    <name evidence="3" type="ORF">CDAUBV1_LOCUS16308</name>
</gene>
<feature type="compositionally biased region" description="Polar residues" evidence="1">
    <location>
        <begin position="804"/>
        <end position="813"/>
    </location>
</feature>
<reference evidence="3" key="1">
    <citation type="submission" date="2024-06" db="EMBL/GenBank/DDBJ databases">
        <authorList>
            <person name="Liu X."/>
            <person name="Lenzi L."/>
            <person name="Haldenby T S."/>
            <person name="Uol C."/>
        </authorList>
    </citation>
    <scope>NUCLEOTIDE SEQUENCE</scope>
</reference>